<dbReference type="Proteomes" id="UP000281406">
    <property type="component" value="Unassembled WGS sequence"/>
</dbReference>
<sequence length="138" mass="14746">MSITVSVGEITLAVIPVGQRDSCCEALVPSCLLFTTPSIMSLMSLMSLIVTLLNWGIVDPEDEIVVWSPGVSVPCCSCLCVSLDWTSSRCFLVLVFLVGLLSGFHSWTTSRTHGLCSPITIHHGSSPPIEVPVLPLSC</sequence>
<keyword evidence="1" id="KW-0472">Membrane</keyword>
<proteinExistence type="predicted"/>
<organism evidence="2 3">
    <name type="scientific">Anabarilius grahami</name>
    <name type="common">Kanglang fish</name>
    <name type="synonym">Barilius grahami</name>
    <dbReference type="NCBI Taxonomy" id="495550"/>
    <lineage>
        <taxon>Eukaryota</taxon>
        <taxon>Metazoa</taxon>
        <taxon>Chordata</taxon>
        <taxon>Craniata</taxon>
        <taxon>Vertebrata</taxon>
        <taxon>Euteleostomi</taxon>
        <taxon>Actinopterygii</taxon>
        <taxon>Neopterygii</taxon>
        <taxon>Teleostei</taxon>
        <taxon>Ostariophysi</taxon>
        <taxon>Cypriniformes</taxon>
        <taxon>Xenocyprididae</taxon>
        <taxon>Xenocypridinae</taxon>
        <taxon>Xenocypridinae incertae sedis</taxon>
        <taxon>Anabarilius</taxon>
    </lineage>
</organism>
<feature type="transmembrane region" description="Helical" evidence="1">
    <location>
        <begin position="64"/>
        <end position="83"/>
    </location>
</feature>
<dbReference type="EMBL" id="RJVU01049572">
    <property type="protein sequence ID" value="ROL42633.1"/>
    <property type="molecule type" value="Genomic_DNA"/>
</dbReference>
<keyword evidence="3" id="KW-1185">Reference proteome</keyword>
<reference evidence="2 3" key="1">
    <citation type="submission" date="2018-10" db="EMBL/GenBank/DDBJ databases">
        <title>Genome assembly for a Yunnan-Guizhou Plateau 3E fish, Anabarilius grahami (Regan), and its evolutionary and genetic applications.</title>
        <authorList>
            <person name="Jiang W."/>
        </authorList>
    </citation>
    <scope>NUCLEOTIDE SEQUENCE [LARGE SCALE GENOMIC DNA]</scope>
    <source>
        <strain evidence="2">AG-KIZ</strain>
        <tissue evidence="2">Muscle</tissue>
    </source>
</reference>
<evidence type="ECO:0000256" key="1">
    <source>
        <dbReference type="SAM" id="Phobius"/>
    </source>
</evidence>
<dbReference type="AlphaFoldDB" id="A0A3N0Y8S8"/>
<protein>
    <submittedName>
        <fullName evidence="2">Uncharacterized protein</fullName>
    </submittedName>
</protein>
<keyword evidence="1" id="KW-0812">Transmembrane</keyword>
<comment type="caution">
    <text evidence="2">The sequence shown here is derived from an EMBL/GenBank/DDBJ whole genome shotgun (WGS) entry which is preliminary data.</text>
</comment>
<gene>
    <name evidence="2" type="ORF">DPX16_14040</name>
</gene>
<name>A0A3N0Y8S8_ANAGA</name>
<evidence type="ECO:0000313" key="2">
    <source>
        <dbReference type="EMBL" id="ROL42633.1"/>
    </source>
</evidence>
<accession>A0A3N0Y8S8</accession>
<evidence type="ECO:0000313" key="3">
    <source>
        <dbReference type="Proteomes" id="UP000281406"/>
    </source>
</evidence>
<keyword evidence="1" id="KW-1133">Transmembrane helix</keyword>
<feature type="transmembrane region" description="Helical" evidence="1">
    <location>
        <begin position="90"/>
        <end position="107"/>
    </location>
</feature>